<organism evidence="1 2">
    <name type="scientific">Musa troglodytarum</name>
    <name type="common">fe'i banana</name>
    <dbReference type="NCBI Taxonomy" id="320322"/>
    <lineage>
        <taxon>Eukaryota</taxon>
        <taxon>Viridiplantae</taxon>
        <taxon>Streptophyta</taxon>
        <taxon>Embryophyta</taxon>
        <taxon>Tracheophyta</taxon>
        <taxon>Spermatophyta</taxon>
        <taxon>Magnoliopsida</taxon>
        <taxon>Liliopsida</taxon>
        <taxon>Zingiberales</taxon>
        <taxon>Musaceae</taxon>
        <taxon>Musa</taxon>
    </lineage>
</organism>
<dbReference type="Proteomes" id="UP001055439">
    <property type="component" value="Chromosome 2"/>
</dbReference>
<gene>
    <name evidence="1" type="ORF">MUK42_33373</name>
</gene>
<keyword evidence="2" id="KW-1185">Reference proteome</keyword>
<evidence type="ECO:0000313" key="1">
    <source>
        <dbReference type="EMBL" id="URD88515.1"/>
    </source>
</evidence>
<accession>A0A9E7JPC3</accession>
<proteinExistence type="predicted"/>
<protein>
    <submittedName>
        <fullName evidence="1">Uncharacterized protein</fullName>
    </submittedName>
</protein>
<evidence type="ECO:0000313" key="2">
    <source>
        <dbReference type="Proteomes" id="UP001055439"/>
    </source>
</evidence>
<dbReference type="EMBL" id="CP097504">
    <property type="protein sequence ID" value="URD88515.1"/>
    <property type="molecule type" value="Genomic_DNA"/>
</dbReference>
<name>A0A9E7JPC3_9LILI</name>
<reference evidence="1" key="1">
    <citation type="submission" date="2022-05" db="EMBL/GenBank/DDBJ databases">
        <title>The Musa troglodytarum L. genome provides insights into the mechanism of non-climacteric behaviour and enrichment of carotenoids.</title>
        <authorList>
            <person name="Wang J."/>
        </authorList>
    </citation>
    <scope>NUCLEOTIDE SEQUENCE</scope>
    <source>
        <tissue evidence="1">Leaf</tissue>
    </source>
</reference>
<sequence length="31" mass="3765">MSRKFKILIILNILGPRKLYNLDFAKKTWRS</sequence>
<dbReference type="AlphaFoldDB" id="A0A9E7JPC3"/>